<protein>
    <submittedName>
        <fullName evidence="1">Uncharacterized protein</fullName>
    </submittedName>
</protein>
<keyword evidence="2" id="KW-1185">Reference proteome</keyword>
<reference evidence="1 2" key="1">
    <citation type="submission" date="2018-08" db="EMBL/GenBank/DDBJ databases">
        <title>Murine metabolic-syndrome-specific gut microbial biobank.</title>
        <authorList>
            <person name="Liu C."/>
        </authorList>
    </citation>
    <scope>NUCLEOTIDE SEQUENCE [LARGE SCALE GENOMIC DNA]</scope>
    <source>
        <strain evidence="1 2">583</strain>
    </source>
</reference>
<dbReference type="Proteomes" id="UP000467132">
    <property type="component" value="Unassembled WGS sequence"/>
</dbReference>
<evidence type="ECO:0000313" key="1">
    <source>
        <dbReference type="EMBL" id="NBI08050.1"/>
    </source>
</evidence>
<name>A0A845R0U2_9CLOT</name>
<comment type="caution">
    <text evidence="1">The sequence shown here is derived from an EMBL/GenBank/DDBJ whole genome shotgun (WGS) entry which is preliminary data.</text>
</comment>
<dbReference type="EMBL" id="QXXA01000019">
    <property type="protein sequence ID" value="NBI08050.1"/>
    <property type="molecule type" value="Genomic_DNA"/>
</dbReference>
<gene>
    <name evidence="1" type="ORF">D3Z33_14415</name>
</gene>
<dbReference type="AlphaFoldDB" id="A0A845R0U2"/>
<organism evidence="1 2">
    <name type="scientific">Senegalia massiliensis</name>
    <dbReference type="NCBI Taxonomy" id="1720316"/>
    <lineage>
        <taxon>Bacteria</taxon>
        <taxon>Bacillati</taxon>
        <taxon>Bacillota</taxon>
        <taxon>Clostridia</taxon>
        <taxon>Eubacteriales</taxon>
        <taxon>Clostridiaceae</taxon>
        <taxon>Senegalia</taxon>
    </lineage>
</organism>
<evidence type="ECO:0000313" key="2">
    <source>
        <dbReference type="Proteomes" id="UP000467132"/>
    </source>
</evidence>
<dbReference type="RefSeq" id="WP_160198515.1">
    <property type="nucleotide sequence ID" value="NZ_QXXA01000019.1"/>
</dbReference>
<proteinExistence type="predicted"/>
<accession>A0A845R0U2</accession>
<sequence>MITIKRDSGYVDKTRAYKVVLDGNQVGKIKGGQQIELDVTPGNHQLYLKIDWCQSNIIEFEMNEKVINFECESNLKGKTFWVPFIHLIYVIFKRKQYILLKIKR</sequence>
<dbReference type="OrthoDB" id="2223488at2"/>